<evidence type="ECO:0000313" key="1">
    <source>
        <dbReference type="EMBL" id="CEA08146.1"/>
    </source>
</evidence>
<dbReference type="Gene3D" id="3.40.50.720">
    <property type="entry name" value="NAD(P)-binding Rossmann-like Domain"/>
    <property type="match status" value="1"/>
</dbReference>
<sequence length="300" mass="31189">MWPASPPLSLRFHGHVRRAIRTGSDRDAPYPRSMSDFTVLVTGARGKIGRRVAAAARARGWQVREGSRAGGPAFDLADPDSWPALLDGADAVFLLLPEGVAADPRFVEQAAAGRRLVLLSSRGIEEMGDRRLLEAEELVRGTARSWTILRPDWLNQNFSEGIFADSVRNGMLSLPVGPARFAFIDTADLGEAAAAALDPHGGAAGTLELTGPEALSFGQACAVLAAASGRPVAFDGSADTYRRGLLADGAPNEAVEAALAAFSALSDGTGPTSTLPELTGRPGISFSAFAAAAAAAGAWR</sequence>
<proteinExistence type="predicted"/>
<reference evidence="1" key="1">
    <citation type="submission" date="2014-07" db="EMBL/GenBank/DDBJ databases">
        <authorList>
            <person name="Urmite Genomes Urmite Genomes"/>
        </authorList>
    </citation>
    <scope>NUCLEOTIDE SEQUENCE</scope>
    <source>
        <strain evidence="1">11W110_air</strain>
    </source>
</reference>
<dbReference type="AlphaFoldDB" id="A0A078MTP0"/>
<dbReference type="PATRIC" id="fig|1461584.3.peg.1472"/>
<organism evidence="1">
    <name type="scientific">Arthrobacter saudimassiliensis</name>
    <dbReference type="NCBI Taxonomy" id="1461584"/>
    <lineage>
        <taxon>Bacteria</taxon>
        <taxon>Bacillati</taxon>
        <taxon>Actinomycetota</taxon>
        <taxon>Actinomycetes</taxon>
        <taxon>Micrococcales</taxon>
        <taxon>Micrococcaceae</taxon>
        <taxon>Arthrobacter</taxon>
    </lineage>
</organism>
<dbReference type="PANTHER" id="PTHR43162">
    <property type="match status" value="1"/>
</dbReference>
<dbReference type="Gene3D" id="3.90.25.10">
    <property type="entry name" value="UDP-galactose 4-epimerase, domain 1"/>
    <property type="match status" value="1"/>
</dbReference>
<dbReference type="EMBL" id="LN483070">
    <property type="protein sequence ID" value="CEA08146.1"/>
    <property type="molecule type" value="Genomic_DNA"/>
</dbReference>
<dbReference type="SUPFAM" id="SSF51735">
    <property type="entry name" value="NAD(P)-binding Rossmann-fold domains"/>
    <property type="match status" value="1"/>
</dbReference>
<dbReference type="InterPro" id="IPR051604">
    <property type="entry name" value="Ergot_Alk_Oxidoreductase"/>
</dbReference>
<accession>A0A078MTP0</accession>
<protein>
    <submittedName>
        <fullName evidence="1">NAD(P)H azoreductase</fullName>
    </submittedName>
</protein>
<dbReference type="PANTHER" id="PTHR43162:SF1">
    <property type="entry name" value="PRESTALK A DIFFERENTIATION PROTEIN A"/>
    <property type="match status" value="1"/>
</dbReference>
<name>A0A078MTP0_9MICC</name>
<dbReference type="InterPro" id="IPR036291">
    <property type="entry name" value="NAD(P)-bd_dom_sf"/>
</dbReference>
<gene>
    <name evidence="1" type="primary">azoB_2</name>
    <name evidence="1" type="ORF">BN1051_01484</name>
</gene>